<sequence length="50" mass="6085">MKLFLTALSVFIIDLVYRWMTIKYTTARLKKINSDFILTHLFLYQILIFK</sequence>
<gene>
    <name evidence="1" type="ORF">EV197_3335</name>
</gene>
<protein>
    <submittedName>
        <fullName evidence="1">Uncharacterized protein</fullName>
    </submittedName>
</protein>
<evidence type="ECO:0000313" key="1">
    <source>
        <dbReference type="EMBL" id="RZS90541.1"/>
    </source>
</evidence>
<evidence type="ECO:0000313" key="2">
    <source>
        <dbReference type="Proteomes" id="UP000292262"/>
    </source>
</evidence>
<comment type="caution">
    <text evidence="1">The sequence shown here is derived from an EMBL/GenBank/DDBJ whole genome shotgun (WGS) entry which is preliminary data.</text>
</comment>
<keyword evidence="2" id="KW-1185">Reference proteome</keyword>
<dbReference type="EMBL" id="SGXE01000007">
    <property type="protein sequence ID" value="RZS90541.1"/>
    <property type="molecule type" value="Genomic_DNA"/>
</dbReference>
<organism evidence="1 2">
    <name type="scientific">Aquimarina brevivitae</name>
    <dbReference type="NCBI Taxonomy" id="323412"/>
    <lineage>
        <taxon>Bacteria</taxon>
        <taxon>Pseudomonadati</taxon>
        <taxon>Bacteroidota</taxon>
        <taxon>Flavobacteriia</taxon>
        <taxon>Flavobacteriales</taxon>
        <taxon>Flavobacteriaceae</taxon>
        <taxon>Aquimarina</taxon>
    </lineage>
</organism>
<proteinExistence type="predicted"/>
<name>A0A4Q7NTQ2_9FLAO</name>
<accession>A0A4Q7NTQ2</accession>
<dbReference type="AlphaFoldDB" id="A0A4Q7NTQ2"/>
<reference evidence="1 2" key="1">
    <citation type="submission" date="2019-02" db="EMBL/GenBank/DDBJ databases">
        <title>Genomic Encyclopedia of Type Strains, Phase IV (KMG-IV): sequencing the most valuable type-strain genomes for metagenomic binning, comparative biology and taxonomic classification.</title>
        <authorList>
            <person name="Goeker M."/>
        </authorList>
    </citation>
    <scope>NUCLEOTIDE SEQUENCE [LARGE SCALE GENOMIC DNA]</scope>
    <source>
        <strain evidence="1 2">DSM 17196</strain>
    </source>
</reference>
<dbReference type="Proteomes" id="UP000292262">
    <property type="component" value="Unassembled WGS sequence"/>
</dbReference>